<dbReference type="Gene3D" id="3.40.30.10">
    <property type="entry name" value="Glutaredoxin"/>
    <property type="match status" value="1"/>
</dbReference>
<dbReference type="PANTHER" id="PTHR13887">
    <property type="entry name" value="GLUTATHIONE S-TRANSFERASE KAPPA"/>
    <property type="match status" value="1"/>
</dbReference>
<dbReference type="AlphaFoldDB" id="A0A4Z0GP02"/>
<dbReference type="RefSeq" id="WP_135348409.1">
    <property type="nucleotide sequence ID" value="NZ_SRJD01000008.1"/>
</dbReference>
<proteinExistence type="predicted"/>
<keyword evidence="3" id="KW-1185">Reference proteome</keyword>
<dbReference type="EMBL" id="SRJD01000008">
    <property type="protein sequence ID" value="TGA98321.1"/>
    <property type="molecule type" value="Genomic_DNA"/>
</dbReference>
<name>A0A4Z0GP02_9BACL</name>
<dbReference type="OrthoDB" id="9799122at2"/>
<dbReference type="InterPro" id="IPR036249">
    <property type="entry name" value="Thioredoxin-like_sf"/>
</dbReference>
<dbReference type="Pfam" id="PF01323">
    <property type="entry name" value="DSBA"/>
    <property type="match status" value="1"/>
</dbReference>
<dbReference type="SUPFAM" id="SSF52833">
    <property type="entry name" value="Thioredoxin-like"/>
    <property type="match status" value="1"/>
</dbReference>
<evidence type="ECO:0000313" key="3">
    <source>
        <dbReference type="Proteomes" id="UP000298347"/>
    </source>
</evidence>
<accession>A0A4Z0GP02</accession>
<organism evidence="2 3">
    <name type="scientific">Sporolactobacillus shoreae</name>
    <dbReference type="NCBI Taxonomy" id="1465501"/>
    <lineage>
        <taxon>Bacteria</taxon>
        <taxon>Bacillati</taxon>
        <taxon>Bacillota</taxon>
        <taxon>Bacilli</taxon>
        <taxon>Bacillales</taxon>
        <taxon>Sporolactobacillaceae</taxon>
        <taxon>Sporolactobacillus</taxon>
    </lineage>
</organism>
<dbReference type="GO" id="GO:0016491">
    <property type="term" value="F:oxidoreductase activity"/>
    <property type="evidence" value="ECO:0007669"/>
    <property type="project" value="InterPro"/>
</dbReference>
<sequence>MKIEVWSDIACPFCYIGKHRLEEALSGFSHKDQVEVAFKSFELDPGAPRSTEKTIYEKLAANYGISIEQAKQNTKSLNLQAANVGLTLNFDGIKLTNTFDAHRLIKWAMHFGKEAAVTEKLFHAYFIESKNLGSLETLADIAESANLERDEALKVINDQALYSDEVRSDEDIARQYGINGVPFFIINRKYAISGAQPTDTFVAALQQVWEEENPAPKLQVLSSDAGDGFCADGHCVIPQKK</sequence>
<reference evidence="2 3" key="1">
    <citation type="journal article" date="2015" name="Int. J. Syst. Evol. Microbiol.">
        <title>Sporolactobacillus shoreae sp. nov. and Sporolactobacillus spathodeae sp. nov., two spore-forming lactic acid bacteria isolated from tree barks in Thailand.</title>
        <authorList>
            <person name="Thamacharoensuk T."/>
            <person name="Kitahara M."/>
            <person name="Ohkuma M."/>
            <person name="Thongchul N."/>
            <person name="Tanasupawat S."/>
        </authorList>
    </citation>
    <scope>NUCLEOTIDE SEQUENCE [LARGE SCALE GENOMIC DNA]</scope>
    <source>
        <strain evidence="2 3">BK92</strain>
    </source>
</reference>
<gene>
    <name evidence="2" type="ORF">E4665_08735</name>
</gene>
<comment type="caution">
    <text evidence="2">The sequence shown here is derived from an EMBL/GenBank/DDBJ whole genome shotgun (WGS) entry which is preliminary data.</text>
</comment>
<dbReference type="Proteomes" id="UP000298347">
    <property type="component" value="Unassembled WGS sequence"/>
</dbReference>
<dbReference type="PANTHER" id="PTHR13887:SF41">
    <property type="entry name" value="THIOREDOXIN SUPERFAMILY PROTEIN"/>
    <property type="match status" value="1"/>
</dbReference>
<feature type="domain" description="DSBA-like thioredoxin" evidence="1">
    <location>
        <begin position="3"/>
        <end position="206"/>
    </location>
</feature>
<dbReference type="InterPro" id="IPR001853">
    <property type="entry name" value="DSBA-like_thioredoxin_dom"/>
</dbReference>
<evidence type="ECO:0000313" key="2">
    <source>
        <dbReference type="EMBL" id="TGA98321.1"/>
    </source>
</evidence>
<dbReference type="CDD" id="cd03024">
    <property type="entry name" value="DsbA_FrnE"/>
    <property type="match status" value="1"/>
</dbReference>
<evidence type="ECO:0000259" key="1">
    <source>
        <dbReference type="Pfam" id="PF01323"/>
    </source>
</evidence>
<protein>
    <submittedName>
        <fullName evidence="2">DsbA family oxidoreductase</fullName>
    </submittedName>
</protein>